<sequence>MKIAFVTDSGTGRSKAYWAEKGIYSLPLQIEVNGHSFDEEETIAIPDVLDNLHAKLPMKTSLPKLGEIEDLFEQLKKEGYDTIFAVPICTGLSSTMNAMEMAARMLEIEFIGVDCYSTAVVQADMILTAKKMWDEGKTMEEIIRELNRIAASCDTILLVDDLNHLKKGGRLTPMAAALGGLLKIKPILHLNMETEGRIDVLDKVRTMNRAQDYVISRLKNLGVDQDYTVIVAHVDAAEAAQKYGEKIKNAIEGVKIRYIDLVSAVSVHTGLGCLAVQAFRPRFS</sequence>
<evidence type="ECO:0000313" key="2">
    <source>
        <dbReference type="Proteomes" id="UP000308836"/>
    </source>
</evidence>
<reference evidence="1" key="1">
    <citation type="submission" date="2019-04" db="EMBL/GenBank/DDBJ databases">
        <title>Microbes associate with the intestines of laboratory mice.</title>
        <authorList>
            <person name="Navarre W."/>
            <person name="Wong E."/>
            <person name="Huang K."/>
            <person name="Tropini C."/>
            <person name="Ng K."/>
            <person name="Yu B."/>
        </authorList>
    </citation>
    <scope>NUCLEOTIDE SEQUENCE</scope>
    <source>
        <strain evidence="1">NM09_H32</strain>
    </source>
</reference>
<gene>
    <name evidence="1" type="ORF">E5336_10070</name>
</gene>
<accession>A0AC61R526</accession>
<dbReference type="Proteomes" id="UP000308836">
    <property type="component" value="Unassembled WGS sequence"/>
</dbReference>
<name>A0AC61R526_9FIRM</name>
<organism evidence="1 2">
    <name type="scientific">Dubosiella muris</name>
    <dbReference type="NCBI Taxonomy" id="3038133"/>
    <lineage>
        <taxon>Bacteria</taxon>
        <taxon>Bacillati</taxon>
        <taxon>Bacillota</taxon>
        <taxon>Erysipelotrichia</taxon>
        <taxon>Erysipelotrichales</taxon>
        <taxon>Erysipelotrichaceae</taxon>
        <taxon>Dubosiella</taxon>
    </lineage>
</organism>
<proteinExistence type="predicted"/>
<keyword evidence="2" id="KW-1185">Reference proteome</keyword>
<dbReference type="EMBL" id="SRYG01000022">
    <property type="protein sequence ID" value="TGY65132.1"/>
    <property type="molecule type" value="Genomic_DNA"/>
</dbReference>
<comment type="caution">
    <text evidence="1">The sequence shown here is derived from an EMBL/GenBank/DDBJ whole genome shotgun (WGS) entry which is preliminary data.</text>
</comment>
<evidence type="ECO:0000313" key="1">
    <source>
        <dbReference type="EMBL" id="TGY65132.1"/>
    </source>
</evidence>
<protein>
    <submittedName>
        <fullName evidence="1">DegV family protein</fullName>
    </submittedName>
</protein>